<reference evidence="2 4" key="1">
    <citation type="submission" date="2008-03" db="EMBL/GenBank/DDBJ databases">
        <title>Annotation of Ixodes scapularis.</title>
        <authorList>
            <consortium name="Ixodes scapularis Genome Project Consortium"/>
            <person name="Caler E."/>
            <person name="Hannick L.I."/>
            <person name="Bidwell S."/>
            <person name="Joardar V."/>
            <person name="Thiagarajan M."/>
            <person name="Amedeo P."/>
            <person name="Galinsky K.J."/>
            <person name="Schobel S."/>
            <person name="Inman J."/>
            <person name="Hostetler J."/>
            <person name="Miller J."/>
            <person name="Hammond M."/>
            <person name="Megy K."/>
            <person name="Lawson D."/>
            <person name="Kodira C."/>
            <person name="Sutton G."/>
            <person name="Meyer J."/>
            <person name="Hill C.A."/>
            <person name="Birren B."/>
            <person name="Nene V."/>
            <person name="Collins F."/>
            <person name="Alarcon-Chaidez F."/>
            <person name="Wikel S."/>
            <person name="Strausberg R."/>
        </authorList>
    </citation>
    <scope>NUCLEOTIDE SEQUENCE [LARGE SCALE GENOMIC DNA]</scope>
    <source>
        <strain evidence="4">Wikel</strain>
        <strain evidence="2">Wikel colony</strain>
    </source>
</reference>
<accession>B7QI30</accession>
<evidence type="ECO:0000313" key="4">
    <source>
        <dbReference type="Proteomes" id="UP000001555"/>
    </source>
</evidence>
<dbReference type="EnsemblMetazoa" id="ISCW014690-RA">
    <property type="protein sequence ID" value="ISCW014690-PA"/>
    <property type="gene ID" value="ISCW014690"/>
</dbReference>
<dbReference type="EMBL" id="DS943272">
    <property type="protein sequence ID" value="EEC18502.1"/>
    <property type="molecule type" value="Genomic_DNA"/>
</dbReference>
<dbReference type="VEuPathDB" id="VectorBase:ISCW014690"/>
<proteinExistence type="predicted"/>
<feature type="signal peptide" evidence="1">
    <location>
        <begin position="1"/>
        <end position="22"/>
    </location>
</feature>
<protein>
    <recommendedName>
        <fullName evidence="5">Secreted protein</fullName>
    </recommendedName>
</protein>
<evidence type="ECO:0000313" key="3">
    <source>
        <dbReference type="EnsemblMetazoa" id="ISCW014690-PA"/>
    </source>
</evidence>
<dbReference type="InParanoid" id="B7QI30"/>
<gene>
    <name evidence="2" type="ORF">IscW_ISCW014690</name>
</gene>
<evidence type="ECO:0000256" key="1">
    <source>
        <dbReference type="SAM" id="SignalP"/>
    </source>
</evidence>
<organism>
    <name type="scientific">Ixodes scapularis</name>
    <name type="common">Black-legged tick</name>
    <name type="synonym">Deer tick</name>
    <dbReference type="NCBI Taxonomy" id="6945"/>
    <lineage>
        <taxon>Eukaryota</taxon>
        <taxon>Metazoa</taxon>
        <taxon>Ecdysozoa</taxon>
        <taxon>Arthropoda</taxon>
        <taxon>Chelicerata</taxon>
        <taxon>Arachnida</taxon>
        <taxon>Acari</taxon>
        <taxon>Parasitiformes</taxon>
        <taxon>Ixodida</taxon>
        <taxon>Ixodoidea</taxon>
        <taxon>Ixodidae</taxon>
        <taxon>Ixodinae</taxon>
        <taxon>Ixodes</taxon>
    </lineage>
</organism>
<keyword evidence="1" id="KW-0732">Signal</keyword>
<dbReference type="Proteomes" id="UP000001555">
    <property type="component" value="Unassembled WGS sequence"/>
</dbReference>
<dbReference type="EMBL" id="ABJB010026994">
    <property type="status" value="NOT_ANNOTATED_CDS"/>
    <property type="molecule type" value="Genomic_DNA"/>
</dbReference>
<feature type="chain" id="PRO_5014568345" description="Secreted protein" evidence="1">
    <location>
        <begin position="23"/>
        <end position="140"/>
    </location>
</feature>
<evidence type="ECO:0000313" key="2">
    <source>
        <dbReference type="EMBL" id="EEC18502.1"/>
    </source>
</evidence>
<dbReference type="HOGENOM" id="CLU_152782_0_0_1"/>
<reference evidence="3" key="2">
    <citation type="submission" date="2020-05" db="UniProtKB">
        <authorList>
            <consortium name="EnsemblMetazoa"/>
        </authorList>
    </citation>
    <scope>IDENTIFICATION</scope>
    <source>
        <strain evidence="3">wikel</strain>
    </source>
</reference>
<name>B7QI30_IXOSC</name>
<dbReference type="VEuPathDB" id="VectorBase:ISCI014690"/>
<sequence>MKFTFWCSFWHWPWCLLEEATAVTVVITEGTVVEATVMGAATEDTDTEDLSDTEDITATTEATVTEEDTAKGATATDMEDTEVIAVMADTAGMVTMGTTGGREKTFELPKQASFPVPRNTSSAKDEICLRLFSSFSSSIK</sequence>
<dbReference type="AlphaFoldDB" id="B7QI30"/>
<dbReference type="PaxDb" id="6945-B7QI30"/>
<evidence type="ECO:0008006" key="5">
    <source>
        <dbReference type="Google" id="ProtNLM"/>
    </source>
</evidence>
<keyword evidence="4" id="KW-1185">Reference proteome</keyword>